<dbReference type="InterPro" id="IPR003489">
    <property type="entry name" value="RHF/RaiA"/>
</dbReference>
<evidence type="ECO:0000313" key="6">
    <source>
        <dbReference type="EMBL" id="SFN23958.1"/>
    </source>
</evidence>
<dbReference type="AlphaFoldDB" id="A0A1I4XDG2"/>
<protein>
    <recommendedName>
        <fullName evidence="4">Ribosome hibernation promoting factor</fullName>
    </recommendedName>
    <alternativeName>
        <fullName evidence="5">Hibernation factor HPF</fullName>
    </alternativeName>
</protein>
<dbReference type="PANTHER" id="PTHR33231:SF1">
    <property type="entry name" value="30S RIBOSOMAL PROTEIN"/>
    <property type="match status" value="1"/>
</dbReference>
<comment type="subunit">
    <text evidence="3">Associates exclusively with 100S ribosomes, which are dimers of 70S ribosomes.</text>
</comment>
<keyword evidence="1" id="KW-0810">Translation regulation</keyword>
<organism evidence="6 7">
    <name type="scientific">Dokdonella immobilis</name>
    <dbReference type="NCBI Taxonomy" id="578942"/>
    <lineage>
        <taxon>Bacteria</taxon>
        <taxon>Pseudomonadati</taxon>
        <taxon>Pseudomonadota</taxon>
        <taxon>Gammaproteobacteria</taxon>
        <taxon>Lysobacterales</taxon>
        <taxon>Rhodanobacteraceae</taxon>
        <taxon>Dokdonella</taxon>
    </lineage>
</organism>
<dbReference type="Proteomes" id="UP000198575">
    <property type="component" value="Unassembled WGS sequence"/>
</dbReference>
<proteinExistence type="inferred from homology"/>
<dbReference type="InterPro" id="IPR036567">
    <property type="entry name" value="RHF-like"/>
</dbReference>
<dbReference type="STRING" id="578942.SAMN05216289_10969"/>
<evidence type="ECO:0000256" key="4">
    <source>
        <dbReference type="ARBA" id="ARBA00041148"/>
    </source>
</evidence>
<accession>A0A1I4XDG2</accession>
<comment type="similarity">
    <text evidence="2">Belongs to the HPF/YfiA ribosome-associated protein family. Short HPF subfamily.</text>
</comment>
<dbReference type="GO" id="GO:0022627">
    <property type="term" value="C:cytosolic small ribosomal subunit"/>
    <property type="evidence" value="ECO:0007669"/>
    <property type="project" value="TreeGrafter"/>
</dbReference>
<evidence type="ECO:0000313" key="7">
    <source>
        <dbReference type="Proteomes" id="UP000198575"/>
    </source>
</evidence>
<dbReference type="FunFam" id="3.30.160.100:FF:000001">
    <property type="entry name" value="Ribosome hibernation promoting factor"/>
    <property type="match status" value="1"/>
</dbReference>
<dbReference type="GO" id="GO:0043024">
    <property type="term" value="F:ribosomal small subunit binding"/>
    <property type="evidence" value="ECO:0007669"/>
    <property type="project" value="TreeGrafter"/>
</dbReference>
<name>A0A1I4XDG2_9GAMM</name>
<keyword evidence="7" id="KW-1185">Reference proteome</keyword>
<dbReference type="EMBL" id="FOVF01000009">
    <property type="protein sequence ID" value="SFN23958.1"/>
    <property type="molecule type" value="Genomic_DNA"/>
</dbReference>
<dbReference type="PANTHER" id="PTHR33231">
    <property type="entry name" value="30S RIBOSOMAL PROTEIN"/>
    <property type="match status" value="1"/>
</dbReference>
<dbReference type="Pfam" id="PF02482">
    <property type="entry name" value="Ribosomal_S30AE"/>
    <property type="match status" value="1"/>
</dbReference>
<reference evidence="6 7" key="1">
    <citation type="submission" date="2016-10" db="EMBL/GenBank/DDBJ databases">
        <authorList>
            <person name="de Groot N.N."/>
        </authorList>
    </citation>
    <scope>NUCLEOTIDE SEQUENCE [LARGE SCALE GENOMIC DNA]</scope>
    <source>
        <strain evidence="6 7">CGMCC 1.7659</strain>
    </source>
</reference>
<evidence type="ECO:0000256" key="2">
    <source>
        <dbReference type="ARBA" id="ARBA00038434"/>
    </source>
</evidence>
<evidence type="ECO:0000256" key="3">
    <source>
        <dbReference type="ARBA" id="ARBA00038695"/>
    </source>
</evidence>
<dbReference type="NCBIfam" id="TIGR00741">
    <property type="entry name" value="yfiA"/>
    <property type="match status" value="1"/>
</dbReference>
<dbReference type="GO" id="GO:0045900">
    <property type="term" value="P:negative regulation of translational elongation"/>
    <property type="evidence" value="ECO:0007669"/>
    <property type="project" value="TreeGrafter"/>
</dbReference>
<dbReference type="InterPro" id="IPR050574">
    <property type="entry name" value="HPF/YfiA_ribosome-assoc"/>
</dbReference>
<sequence length="106" mass="12034">MQITIKGHQIDVTPALRKHAEGKLERLTRHFDHLHELSIVLSIEKLLHKAEATIHVSGKDLHADAVAPDMYSAIDALADKLTAQVRKHKEKLTNHHPEEVRAARYE</sequence>
<dbReference type="OrthoDB" id="9795980at2"/>
<evidence type="ECO:0000256" key="1">
    <source>
        <dbReference type="ARBA" id="ARBA00022845"/>
    </source>
</evidence>
<evidence type="ECO:0000256" key="5">
    <source>
        <dbReference type="ARBA" id="ARBA00041319"/>
    </source>
</evidence>
<dbReference type="RefSeq" id="WP_092407015.1">
    <property type="nucleotide sequence ID" value="NZ_FOVF01000009.1"/>
</dbReference>
<dbReference type="CDD" id="cd00552">
    <property type="entry name" value="RaiA"/>
    <property type="match status" value="1"/>
</dbReference>
<dbReference type="Gene3D" id="3.30.160.100">
    <property type="entry name" value="Ribosome hibernation promotion factor-like"/>
    <property type="match status" value="1"/>
</dbReference>
<dbReference type="SUPFAM" id="SSF69754">
    <property type="entry name" value="Ribosome binding protein Y (YfiA homologue)"/>
    <property type="match status" value="1"/>
</dbReference>
<gene>
    <name evidence="6" type="ORF">SAMN05216289_10969</name>
</gene>